<dbReference type="Gene3D" id="1.25.40.20">
    <property type="entry name" value="Ankyrin repeat-containing domain"/>
    <property type="match status" value="1"/>
</dbReference>
<keyword evidence="1" id="KW-0040">ANK repeat</keyword>
<gene>
    <name evidence="2" type="ORF">CURHAP_LOCUS47779</name>
</gene>
<dbReference type="Proteomes" id="UP000507222">
    <property type="component" value="Unassembled WGS sequence"/>
</dbReference>
<reference evidence="2 3" key="1">
    <citation type="submission" date="2020-05" db="EMBL/GenBank/DDBJ databases">
        <authorList>
            <person name="Campoy J."/>
            <person name="Schneeberger K."/>
            <person name="Spophaly S."/>
        </authorList>
    </citation>
    <scope>NUCLEOTIDE SEQUENCE [LARGE SCALE GENOMIC DNA]</scope>
    <source>
        <strain evidence="2">PruArmRojPasFocal</strain>
    </source>
</reference>
<proteinExistence type="predicted"/>
<dbReference type="EMBL" id="CAEKDK010000008">
    <property type="protein sequence ID" value="CAB4289242.1"/>
    <property type="molecule type" value="Genomic_DNA"/>
</dbReference>
<name>A0A6J5VMH2_PRUAR</name>
<feature type="repeat" description="ANK" evidence="1">
    <location>
        <begin position="69"/>
        <end position="101"/>
    </location>
</feature>
<evidence type="ECO:0000256" key="1">
    <source>
        <dbReference type="PROSITE-ProRule" id="PRU00023"/>
    </source>
</evidence>
<organism evidence="2 3">
    <name type="scientific">Prunus armeniaca</name>
    <name type="common">Apricot</name>
    <name type="synonym">Armeniaca vulgaris</name>
    <dbReference type="NCBI Taxonomy" id="36596"/>
    <lineage>
        <taxon>Eukaryota</taxon>
        <taxon>Viridiplantae</taxon>
        <taxon>Streptophyta</taxon>
        <taxon>Embryophyta</taxon>
        <taxon>Tracheophyta</taxon>
        <taxon>Spermatophyta</taxon>
        <taxon>Magnoliopsida</taxon>
        <taxon>eudicotyledons</taxon>
        <taxon>Gunneridae</taxon>
        <taxon>Pentapetalae</taxon>
        <taxon>rosids</taxon>
        <taxon>fabids</taxon>
        <taxon>Rosales</taxon>
        <taxon>Rosaceae</taxon>
        <taxon>Amygdaloideae</taxon>
        <taxon>Amygdaleae</taxon>
        <taxon>Prunus</taxon>
    </lineage>
</organism>
<dbReference type="AlphaFoldDB" id="A0A6J5VMH2"/>
<dbReference type="Pfam" id="PF12796">
    <property type="entry name" value="Ank_2"/>
    <property type="match status" value="1"/>
</dbReference>
<dbReference type="SMART" id="SM00248">
    <property type="entry name" value="ANK"/>
    <property type="match status" value="3"/>
</dbReference>
<evidence type="ECO:0000313" key="2">
    <source>
        <dbReference type="EMBL" id="CAB4289242.1"/>
    </source>
</evidence>
<dbReference type="PANTHER" id="PTHR24121:SF29">
    <property type="match status" value="1"/>
</dbReference>
<dbReference type="PROSITE" id="PS50088">
    <property type="entry name" value="ANK_REPEAT"/>
    <property type="match status" value="1"/>
</dbReference>
<dbReference type="SUPFAM" id="SSF48403">
    <property type="entry name" value="Ankyrin repeat"/>
    <property type="match status" value="1"/>
</dbReference>
<evidence type="ECO:0000313" key="3">
    <source>
        <dbReference type="Proteomes" id="UP000507222"/>
    </source>
</evidence>
<sequence length="159" mass="17831">MDGKWIDLEIFYNDNPTEIFSQMTMNKDTALHIVASCGGSRGLLKELIELINDKAHWMLRHALKIENNDGNTPLHEAAASGNLYAAKLLVDEDKRLSGQSSFGSLVEIRNQLGESPLYRAAAFGHTNLVKYFRSEVHDIEQHFKRKDGLSILHTAGIPQ</sequence>
<dbReference type="InterPro" id="IPR036770">
    <property type="entry name" value="Ankyrin_rpt-contain_sf"/>
</dbReference>
<dbReference type="PROSITE" id="PS50297">
    <property type="entry name" value="ANK_REP_REGION"/>
    <property type="match status" value="1"/>
</dbReference>
<dbReference type="InterPro" id="IPR002110">
    <property type="entry name" value="Ankyrin_rpt"/>
</dbReference>
<dbReference type="PANTHER" id="PTHR24121">
    <property type="entry name" value="NO MECHANORECEPTOR POTENTIAL C, ISOFORM D-RELATED"/>
    <property type="match status" value="1"/>
</dbReference>
<protein>
    <submittedName>
        <fullName evidence="2">Uncharacterized protein</fullName>
    </submittedName>
</protein>
<accession>A0A6J5VMH2</accession>